<dbReference type="GO" id="GO:0012505">
    <property type="term" value="C:endomembrane system"/>
    <property type="evidence" value="ECO:0007669"/>
    <property type="project" value="TreeGrafter"/>
</dbReference>
<dbReference type="Proteomes" id="UP001166674">
    <property type="component" value="Unassembled WGS sequence"/>
</dbReference>
<dbReference type="InterPro" id="IPR011990">
    <property type="entry name" value="TPR-like_helical_dom_sf"/>
</dbReference>
<keyword evidence="5" id="KW-0413">Isomerase</keyword>
<dbReference type="InterPro" id="IPR019734">
    <property type="entry name" value="TPR_rpt"/>
</dbReference>
<name>A0AA41SX35_SCICA</name>
<evidence type="ECO:0000256" key="1">
    <source>
        <dbReference type="ARBA" id="ARBA00022553"/>
    </source>
</evidence>
<reference evidence="5" key="1">
    <citation type="submission" date="2020-03" db="EMBL/GenBank/DDBJ databases">
        <title>Studies in the Genomics of Life Span.</title>
        <authorList>
            <person name="Glass D."/>
        </authorList>
    </citation>
    <scope>NUCLEOTIDE SEQUENCE</scope>
    <source>
        <strain evidence="5">SUZIE</strain>
        <tissue evidence="5">Muscle</tissue>
    </source>
</reference>
<sequence length="165" mass="18325">MKAITSSAKLDMTFEEEEQLLQLKTKCLNDLAASQLKLDHYHSVLRSCSLVLEHQPDNIKALFRKGKVLAQQGEYSEAIPILRAALKLEPSNKMILMQLSKLVKKHTAQNSTEKALYQKMLSNPSWLPAKCTGKSAWSIPWKWLFGTTAVALGDMALSVVIAAGN</sequence>
<dbReference type="SMART" id="SM00028">
    <property type="entry name" value="TPR"/>
    <property type="match status" value="2"/>
</dbReference>
<dbReference type="PROSITE" id="PS50293">
    <property type="entry name" value="TPR_REGION"/>
    <property type="match status" value="1"/>
</dbReference>
<dbReference type="GO" id="GO:0043066">
    <property type="term" value="P:negative regulation of apoptotic process"/>
    <property type="evidence" value="ECO:0007669"/>
    <property type="project" value="TreeGrafter"/>
</dbReference>
<dbReference type="Gene3D" id="1.25.40.10">
    <property type="entry name" value="Tetratricopeptide repeat domain"/>
    <property type="match status" value="1"/>
</dbReference>
<evidence type="ECO:0000256" key="2">
    <source>
        <dbReference type="ARBA" id="ARBA00022737"/>
    </source>
</evidence>
<dbReference type="PANTHER" id="PTHR46512">
    <property type="entry name" value="PEPTIDYLPROLYL ISOMERASE"/>
    <property type="match status" value="1"/>
</dbReference>
<proteinExistence type="predicted"/>
<dbReference type="AlphaFoldDB" id="A0AA41SX35"/>
<keyword evidence="6" id="KW-1185">Reference proteome</keyword>
<dbReference type="EMBL" id="JAATJV010371510">
    <property type="protein sequence ID" value="MBZ3880258.1"/>
    <property type="molecule type" value="Genomic_DNA"/>
</dbReference>
<dbReference type="GO" id="GO:0005829">
    <property type="term" value="C:cytosol"/>
    <property type="evidence" value="ECO:0007669"/>
    <property type="project" value="TreeGrafter"/>
</dbReference>
<evidence type="ECO:0000256" key="4">
    <source>
        <dbReference type="PROSITE-ProRule" id="PRU00339"/>
    </source>
</evidence>
<dbReference type="GO" id="GO:0005740">
    <property type="term" value="C:mitochondrial envelope"/>
    <property type="evidence" value="ECO:0007669"/>
    <property type="project" value="TreeGrafter"/>
</dbReference>
<dbReference type="SUPFAM" id="SSF48452">
    <property type="entry name" value="TPR-like"/>
    <property type="match status" value="1"/>
</dbReference>
<dbReference type="PANTHER" id="PTHR46512:SF3">
    <property type="entry name" value="PEPTIDYL-PROLYL CIS-TRANS ISOMERASE FKBP8"/>
    <property type="match status" value="1"/>
</dbReference>
<feature type="repeat" description="TPR" evidence="4">
    <location>
        <begin position="59"/>
        <end position="92"/>
    </location>
</feature>
<dbReference type="FunFam" id="1.25.40.10:FF:000113">
    <property type="entry name" value="Peptidylprolyl isomerase"/>
    <property type="match status" value="1"/>
</dbReference>
<dbReference type="GO" id="GO:0044183">
    <property type="term" value="F:protein folding chaperone"/>
    <property type="evidence" value="ECO:0007669"/>
    <property type="project" value="TreeGrafter"/>
</dbReference>
<gene>
    <name evidence="5" type="ORF">SUZIE_157040</name>
</gene>
<accession>A0AA41SX35</accession>
<dbReference type="PROSITE" id="PS50005">
    <property type="entry name" value="TPR"/>
    <property type="match status" value="1"/>
</dbReference>
<dbReference type="InterPro" id="IPR050754">
    <property type="entry name" value="FKBP4/5/8-like"/>
</dbReference>
<dbReference type="GO" id="GO:0016020">
    <property type="term" value="C:membrane"/>
    <property type="evidence" value="ECO:0007669"/>
    <property type="project" value="TreeGrafter"/>
</dbReference>
<comment type="caution">
    <text evidence="5">The sequence shown here is derived from an EMBL/GenBank/DDBJ whole genome shotgun (WGS) entry which is preliminary data.</text>
</comment>
<keyword evidence="1" id="KW-0597">Phosphoprotein</keyword>
<keyword evidence="3 4" id="KW-0802">TPR repeat</keyword>
<dbReference type="Pfam" id="PF07719">
    <property type="entry name" value="TPR_2"/>
    <property type="match status" value="1"/>
</dbReference>
<evidence type="ECO:0000313" key="6">
    <source>
        <dbReference type="Proteomes" id="UP001166674"/>
    </source>
</evidence>
<evidence type="ECO:0000256" key="3">
    <source>
        <dbReference type="ARBA" id="ARBA00022803"/>
    </source>
</evidence>
<dbReference type="GO" id="GO:0016853">
    <property type="term" value="F:isomerase activity"/>
    <property type="evidence" value="ECO:0007669"/>
    <property type="project" value="UniProtKB-KW"/>
</dbReference>
<dbReference type="InterPro" id="IPR013105">
    <property type="entry name" value="TPR_2"/>
</dbReference>
<keyword evidence="2" id="KW-0677">Repeat</keyword>
<protein>
    <submittedName>
        <fullName evidence="5">Peptidyl-prolyl cis-trans isomerase FKBP8</fullName>
    </submittedName>
</protein>
<evidence type="ECO:0000313" key="5">
    <source>
        <dbReference type="EMBL" id="MBZ3880258.1"/>
    </source>
</evidence>
<organism evidence="5 6">
    <name type="scientific">Sciurus carolinensis</name>
    <name type="common">Eastern gray squirrel</name>
    <dbReference type="NCBI Taxonomy" id="30640"/>
    <lineage>
        <taxon>Eukaryota</taxon>
        <taxon>Metazoa</taxon>
        <taxon>Chordata</taxon>
        <taxon>Craniata</taxon>
        <taxon>Vertebrata</taxon>
        <taxon>Euteleostomi</taxon>
        <taxon>Mammalia</taxon>
        <taxon>Eutheria</taxon>
        <taxon>Euarchontoglires</taxon>
        <taxon>Glires</taxon>
        <taxon>Rodentia</taxon>
        <taxon>Sciuromorpha</taxon>
        <taxon>Sciuridae</taxon>
        <taxon>Sciurinae</taxon>
        <taxon>Sciurini</taxon>
        <taxon>Sciurus</taxon>
    </lineage>
</organism>